<evidence type="ECO:0000313" key="2">
    <source>
        <dbReference type="EMBL" id="CAH2228379.1"/>
    </source>
</evidence>
<feature type="non-terminal residue" evidence="2">
    <location>
        <position position="31"/>
    </location>
</feature>
<protein>
    <submittedName>
        <fullName evidence="2">Jg22677 protein</fullName>
    </submittedName>
</protein>
<reference evidence="2" key="1">
    <citation type="submission" date="2022-03" db="EMBL/GenBank/DDBJ databases">
        <authorList>
            <person name="Lindestad O."/>
        </authorList>
    </citation>
    <scope>NUCLEOTIDE SEQUENCE</scope>
</reference>
<organism evidence="2 3">
    <name type="scientific">Pararge aegeria aegeria</name>
    <dbReference type="NCBI Taxonomy" id="348720"/>
    <lineage>
        <taxon>Eukaryota</taxon>
        <taxon>Metazoa</taxon>
        <taxon>Ecdysozoa</taxon>
        <taxon>Arthropoda</taxon>
        <taxon>Hexapoda</taxon>
        <taxon>Insecta</taxon>
        <taxon>Pterygota</taxon>
        <taxon>Neoptera</taxon>
        <taxon>Endopterygota</taxon>
        <taxon>Lepidoptera</taxon>
        <taxon>Glossata</taxon>
        <taxon>Ditrysia</taxon>
        <taxon>Papilionoidea</taxon>
        <taxon>Nymphalidae</taxon>
        <taxon>Satyrinae</taxon>
        <taxon>Satyrini</taxon>
        <taxon>Parargina</taxon>
        <taxon>Pararge</taxon>
    </lineage>
</organism>
<dbReference type="EMBL" id="CAKXAJ010024133">
    <property type="protein sequence ID" value="CAH2228379.1"/>
    <property type="molecule type" value="Genomic_DNA"/>
</dbReference>
<dbReference type="AlphaFoldDB" id="A0A8S4R566"/>
<proteinExistence type="predicted"/>
<feature type="region of interest" description="Disordered" evidence="1">
    <location>
        <begin position="1"/>
        <end position="31"/>
    </location>
</feature>
<sequence>MRATAMALTPPRVAGGAGPPTPRAPLRVRPR</sequence>
<accession>A0A8S4R566</accession>
<evidence type="ECO:0000313" key="3">
    <source>
        <dbReference type="Proteomes" id="UP000838756"/>
    </source>
</evidence>
<name>A0A8S4R566_9NEOP</name>
<dbReference type="Proteomes" id="UP000838756">
    <property type="component" value="Unassembled WGS sequence"/>
</dbReference>
<comment type="caution">
    <text evidence="2">The sequence shown here is derived from an EMBL/GenBank/DDBJ whole genome shotgun (WGS) entry which is preliminary data.</text>
</comment>
<gene>
    <name evidence="2" type="primary">jg22677</name>
    <name evidence="2" type="ORF">PAEG_LOCUS8338</name>
</gene>
<keyword evidence="3" id="KW-1185">Reference proteome</keyword>
<evidence type="ECO:0000256" key="1">
    <source>
        <dbReference type="SAM" id="MobiDB-lite"/>
    </source>
</evidence>